<evidence type="ECO:0008006" key="3">
    <source>
        <dbReference type="Google" id="ProtNLM"/>
    </source>
</evidence>
<dbReference type="InterPro" id="IPR029063">
    <property type="entry name" value="SAM-dependent_MTases_sf"/>
</dbReference>
<dbReference type="CDD" id="cd02440">
    <property type="entry name" value="AdoMet_MTases"/>
    <property type="match status" value="1"/>
</dbReference>
<dbReference type="Gene3D" id="3.40.50.150">
    <property type="entry name" value="Vaccinia Virus protein VP39"/>
    <property type="match status" value="1"/>
</dbReference>
<dbReference type="EMBL" id="BJCH01000041">
    <property type="protein sequence ID" value="GCL47359.1"/>
    <property type="molecule type" value="Genomic_DNA"/>
</dbReference>
<dbReference type="SUPFAM" id="SSF53335">
    <property type="entry name" value="S-adenosyl-L-methionine-dependent methyltransferases"/>
    <property type="match status" value="1"/>
</dbReference>
<gene>
    <name evidence="1" type="ORF">NIES3787_30650</name>
</gene>
<accession>A0A6H9GBK1</accession>
<dbReference type="Pfam" id="PF13489">
    <property type="entry name" value="Methyltransf_23"/>
    <property type="match status" value="1"/>
</dbReference>
<sequence>MIITEQMNQELLYCPLSGSSKIVLVEKIAVSDLVSLYKKVLNCDVASEFGNIQEINFYHSLESELYFFSPMITGSENFYEKLQVFDWYYLEEKNEYDYASKFIKPSDCVLEIGCGKGAFARKIHCQDYIGLEFSQKARDLAEKDGITVLNESIQDHALNNPQKYSVVCAFQVLEHISDIYTFIEASIECLKPGGILIYSVPSADSFISLLKNNILNMPPHHVSWWSEKTLQYIADLFKLNVINIHHEKLEDIHKRLYLSCLLSQAITNNLAFYDNKKLVDCSLTYKIISKISSLASKFLEKGFTDLKMLPNGHSITAVYQKTISSK</sequence>
<dbReference type="AlphaFoldDB" id="A0A6H9GBK1"/>
<dbReference type="PANTHER" id="PTHR43861:SF6">
    <property type="entry name" value="METHYLTRANSFERASE TYPE 11"/>
    <property type="match status" value="1"/>
</dbReference>
<proteinExistence type="predicted"/>
<evidence type="ECO:0000313" key="1">
    <source>
        <dbReference type="EMBL" id="GCL47359.1"/>
    </source>
</evidence>
<reference evidence="1 2" key="1">
    <citation type="submission" date="2019-02" db="EMBL/GenBank/DDBJ databases">
        <title>Draft genome sequence of Arthrospira platensis NIES-3787.</title>
        <authorList>
            <person name="Yamaguchi H."/>
            <person name="Suzuki S."/>
            <person name="Kawachi M."/>
        </authorList>
    </citation>
    <scope>NUCLEOTIDE SEQUENCE [LARGE SCALE GENOMIC DNA]</scope>
    <source>
        <strain evidence="1 2">NIES-3787</strain>
    </source>
</reference>
<protein>
    <recommendedName>
        <fullName evidence="3">Methyltransferase</fullName>
    </recommendedName>
</protein>
<comment type="caution">
    <text evidence="1">The sequence shown here is derived from an EMBL/GenBank/DDBJ whole genome shotgun (WGS) entry which is preliminary data.</text>
</comment>
<evidence type="ECO:0000313" key="2">
    <source>
        <dbReference type="Proteomes" id="UP000438874"/>
    </source>
</evidence>
<dbReference type="Proteomes" id="UP000438874">
    <property type="component" value="Unassembled WGS sequence"/>
</dbReference>
<name>A0A6H9GBK1_MICAE</name>
<dbReference type="PANTHER" id="PTHR43861">
    <property type="entry name" value="TRANS-ACONITATE 2-METHYLTRANSFERASE-RELATED"/>
    <property type="match status" value="1"/>
</dbReference>
<organism evidence="1 2">
    <name type="scientific">Microcystis aeruginosa NIES-3787</name>
    <dbReference type="NCBI Taxonomy" id="2517782"/>
    <lineage>
        <taxon>Bacteria</taxon>
        <taxon>Bacillati</taxon>
        <taxon>Cyanobacteriota</taxon>
        <taxon>Cyanophyceae</taxon>
        <taxon>Oscillatoriophycideae</taxon>
        <taxon>Chroococcales</taxon>
        <taxon>Microcystaceae</taxon>
        <taxon>Microcystis</taxon>
    </lineage>
</organism>